<evidence type="ECO:0000256" key="6">
    <source>
        <dbReference type="ARBA" id="ARBA00047942"/>
    </source>
</evidence>
<dbReference type="GO" id="GO:0032259">
    <property type="term" value="P:methylation"/>
    <property type="evidence" value="ECO:0007669"/>
    <property type="project" value="UniProtKB-KW"/>
</dbReference>
<dbReference type="InterPro" id="IPR023095">
    <property type="entry name" value="Ade_MeTrfase_dom_2"/>
</dbReference>
<protein>
    <recommendedName>
        <fullName evidence="2 7">Site-specific DNA-methyltransferase (adenine-specific)</fullName>
        <ecNumber evidence="2 7">2.1.1.72</ecNumber>
    </recommendedName>
</protein>
<dbReference type="GO" id="GO:1904047">
    <property type="term" value="F:S-adenosyl-L-methionine binding"/>
    <property type="evidence" value="ECO:0007669"/>
    <property type="project" value="TreeGrafter"/>
</dbReference>
<dbReference type="OrthoDB" id="9805629at2"/>
<dbReference type="PROSITE" id="PS00092">
    <property type="entry name" value="N6_MTASE"/>
    <property type="match status" value="1"/>
</dbReference>
<dbReference type="PANTHER" id="PTHR30481">
    <property type="entry name" value="DNA ADENINE METHYLASE"/>
    <property type="match status" value="1"/>
</dbReference>
<evidence type="ECO:0000256" key="5">
    <source>
        <dbReference type="ARBA" id="ARBA00022691"/>
    </source>
</evidence>
<dbReference type="PANTHER" id="PTHR30481:SF3">
    <property type="entry name" value="DNA ADENINE METHYLASE"/>
    <property type="match status" value="1"/>
</dbReference>
<dbReference type="GO" id="GO:0009307">
    <property type="term" value="P:DNA restriction-modification system"/>
    <property type="evidence" value="ECO:0007669"/>
    <property type="project" value="InterPro"/>
</dbReference>
<dbReference type="PRINTS" id="PR00505">
    <property type="entry name" value="D12N6MTFRASE"/>
</dbReference>
<dbReference type="RefSeq" id="WP_031564397.1">
    <property type="nucleotide sequence ID" value="NZ_CAAAIS010000001.1"/>
</dbReference>
<evidence type="ECO:0000256" key="4">
    <source>
        <dbReference type="ARBA" id="ARBA00022679"/>
    </source>
</evidence>
<comment type="catalytic activity">
    <reaction evidence="6 7">
        <text>a 2'-deoxyadenosine in DNA + S-adenosyl-L-methionine = an N(6)-methyl-2'-deoxyadenosine in DNA + S-adenosyl-L-homocysteine + H(+)</text>
        <dbReference type="Rhea" id="RHEA:15197"/>
        <dbReference type="Rhea" id="RHEA-COMP:12418"/>
        <dbReference type="Rhea" id="RHEA-COMP:12419"/>
        <dbReference type="ChEBI" id="CHEBI:15378"/>
        <dbReference type="ChEBI" id="CHEBI:57856"/>
        <dbReference type="ChEBI" id="CHEBI:59789"/>
        <dbReference type="ChEBI" id="CHEBI:90615"/>
        <dbReference type="ChEBI" id="CHEBI:90616"/>
        <dbReference type="EC" id="2.1.1.72"/>
    </reaction>
</comment>
<dbReference type="REBASE" id="382197">
    <property type="entry name" value="M.Lwa11532I"/>
</dbReference>
<proteinExistence type="inferred from homology"/>
<dbReference type="InterPro" id="IPR029063">
    <property type="entry name" value="SAM-dependent_MTases_sf"/>
</dbReference>
<evidence type="ECO:0000256" key="7">
    <source>
        <dbReference type="RuleBase" id="RU361257"/>
    </source>
</evidence>
<evidence type="ECO:0000256" key="3">
    <source>
        <dbReference type="ARBA" id="ARBA00022603"/>
    </source>
</evidence>
<name>A0A378LSW2_9GAMM</name>
<keyword evidence="3 7" id="KW-0489">Methyltransferase</keyword>
<comment type="similarity">
    <text evidence="1 7">Belongs to the N(4)/N(6)-methyltransferase family.</text>
</comment>
<keyword evidence="9" id="KW-1185">Reference proteome</keyword>
<dbReference type="Proteomes" id="UP000255297">
    <property type="component" value="Unassembled WGS sequence"/>
</dbReference>
<evidence type="ECO:0000256" key="1">
    <source>
        <dbReference type="ARBA" id="ARBA00006594"/>
    </source>
</evidence>
<dbReference type="Pfam" id="PF02086">
    <property type="entry name" value="MethyltransfD12"/>
    <property type="match status" value="1"/>
</dbReference>
<keyword evidence="5 7" id="KW-0949">S-adenosyl-L-methionine</keyword>
<dbReference type="GO" id="GO:0043565">
    <property type="term" value="F:sequence-specific DNA binding"/>
    <property type="evidence" value="ECO:0007669"/>
    <property type="project" value="TreeGrafter"/>
</dbReference>
<dbReference type="PIRSF" id="PIRSF000398">
    <property type="entry name" value="M_m6A_EcoRV"/>
    <property type="match status" value="1"/>
</dbReference>
<dbReference type="Gene3D" id="3.40.50.150">
    <property type="entry name" value="Vaccinia Virus protein VP39"/>
    <property type="match status" value="1"/>
</dbReference>
<dbReference type="GO" id="GO:0009007">
    <property type="term" value="F:site-specific DNA-methyltransferase (adenine-specific) activity"/>
    <property type="evidence" value="ECO:0007669"/>
    <property type="project" value="UniProtKB-UniRule"/>
</dbReference>
<evidence type="ECO:0000256" key="2">
    <source>
        <dbReference type="ARBA" id="ARBA00011900"/>
    </source>
</evidence>
<dbReference type="SUPFAM" id="SSF53335">
    <property type="entry name" value="S-adenosyl-L-methionine-dependent methyltransferases"/>
    <property type="match status" value="1"/>
</dbReference>
<dbReference type="STRING" id="1122170.GCA_000701265_00246"/>
<accession>A0A378LSW2</accession>
<dbReference type="NCBIfam" id="TIGR00571">
    <property type="entry name" value="dam"/>
    <property type="match status" value="1"/>
</dbReference>
<dbReference type="InterPro" id="IPR012263">
    <property type="entry name" value="M_m6A_EcoRV"/>
</dbReference>
<dbReference type="InterPro" id="IPR012327">
    <property type="entry name" value="MeTrfase_D12"/>
</dbReference>
<dbReference type="EMBL" id="UGPB01000001">
    <property type="protein sequence ID" value="STY30106.1"/>
    <property type="molecule type" value="Genomic_DNA"/>
</dbReference>
<dbReference type="InterPro" id="IPR002052">
    <property type="entry name" value="DNA_methylase_N6_adenine_CS"/>
</dbReference>
<sequence>MVKIRPFLKWAGSKYNCLQNIIPFLPPGKRLIEPFAGSGVIFMNTQYSSYLLAESNFDLISLYTTLQNQGKSFINFCEKFFCPEFNNKEKYYQIRSDFNTLANTPQKAAFFLYLNRHGYNGLCRYNSKGIYNVPFGLYTKPYFPYKEMQFFYLKSQQAKFIHNDFRKTFEQAERGDVIYCDPPYVPLSEKSPHLPYTKKIFTTEDQIELTELAQETAAKGIPVILSNHDTEFTRYHYRKAEIISFPVSRFINCQASLRQPVKELLAIFN</sequence>
<dbReference type="EC" id="2.1.1.72" evidence="2 7"/>
<dbReference type="AlphaFoldDB" id="A0A378LSW2"/>
<dbReference type="GO" id="GO:0006298">
    <property type="term" value="P:mismatch repair"/>
    <property type="evidence" value="ECO:0007669"/>
    <property type="project" value="TreeGrafter"/>
</dbReference>
<keyword evidence="4 7" id="KW-0808">Transferase</keyword>
<evidence type="ECO:0000313" key="8">
    <source>
        <dbReference type="EMBL" id="STY30106.1"/>
    </source>
</evidence>
<evidence type="ECO:0000313" key="9">
    <source>
        <dbReference type="Proteomes" id="UP000255297"/>
    </source>
</evidence>
<reference evidence="8 9" key="1">
    <citation type="submission" date="2018-06" db="EMBL/GenBank/DDBJ databases">
        <authorList>
            <consortium name="Pathogen Informatics"/>
            <person name="Doyle S."/>
        </authorList>
    </citation>
    <scope>NUCLEOTIDE SEQUENCE [LARGE SCALE GENOMIC DNA]</scope>
    <source>
        <strain evidence="8 9">NCTC11532</strain>
    </source>
</reference>
<dbReference type="Gene3D" id="1.10.1020.10">
    <property type="entry name" value="Adenine-specific Methyltransferase, Domain 2"/>
    <property type="match status" value="1"/>
</dbReference>
<organism evidence="8 9">
    <name type="scientific">Legionella wadsworthii</name>
    <dbReference type="NCBI Taxonomy" id="28088"/>
    <lineage>
        <taxon>Bacteria</taxon>
        <taxon>Pseudomonadati</taxon>
        <taxon>Pseudomonadota</taxon>
        <taxon>Gammaproteobacteria</taxon>
        <taxon>Legionellales</taxon>
        <taxon>Legionellaceae</taxon>
        <taxon>Legionella</taxon>
    </lineage>
</organism>
<gene>
    <name evidence="8" type="primary">dam</name>
    <name evidence="8" type="ORF">NCTC11532_02241</name>
</gene>